<reference evidence="2" key="1">
    <citation type="journal article" date="2014" name="Science">
        <title>Ancient hybridizations among the ancestral genomes of bread wheat.</title>
        <authorList>
            <consortium name="International Wheat Genome Sequencing Consortium,"/>
            <person name="Marcussen T."/>
            <person name="Sandve S.R."/>
            <person name="Heier L."/>
            <person name="Spannagl M."/>
            <person name="Pfeifer M."/>
            <person name="Jakobsen K.S."/>
            <person name="Wulff B.B."/>
            <person name="Steuernagel B."/>
            <person name="Mayer K.F."/>
            <person name="Olsen O.A."/>
        </authorList>
    </citation>
    <scope>NUCLEOTIDE SEQUENCE [LARGE SCALE GENOMIC DNA]</scope>
    <source>
        <strain evidence="2">cv. AL8/78</strain>
    </source>
</reference>
<dbReference type="Gramene" id="AET6Gv20783500.2">
    <property type="protein sequence ID" value="AET6Gv20783500.2"/>
    <property type="gene ID" value="AET6Gv20783500"/>
</dbReference>
<keyword evidence="2" id="KW-1185">Reference proteome</keyword>
<name>A0A453PMR5_AEGTS</name>
<organism evidence="1 2">
    <name type="scientific">Aegilops tauschii subsp. strangulata</name>
    <name type="common">Goatgrass</name>
    <dbReference type="NCBI Taxonomy" id="200361"/>
    <lineage>
        <taxon>Eukaryota</taxon>
        <taxon>Viridiplantae</taxon>
        <taxon>Streptophyta</taxon>
        <taxon>Embryophyta</taxon>
        <taxon>Tracheophyta</taxon>
        <taxon>Spermatophyta</taxon>
        <taxon>Magnoliopsida</taxon>
        <taxon>Liliopsida</taxon>
        <taxon>Poales</taxon>
        <taxon>Poaceae</taxon>
        <taxon>BOP clade</taxon>
        <taxon>Pooideae</taxon>
        <taxon>Triticodae</taxon>
        <taxon>Triticeae</taxon>
        <taxon>Triticinae</taxon>
        <taxon>Aegilops</taxon>
    </lineage>
</organism>
<dbReference type="Proteomes" id="UP000015105">
    <property type="component" value="Chromosome 6D"/>
</dbReference>
<sequence length="52" mass="5890">RHLSLPPIHIRPSRLFPSSHPICNFAPHRPLTTFFYPLMSDPAAPSLPAHLH</sequence>
<dbReference type="AlphaFoldDB" id="A0A453PMR5"/>
<evidence type="ECO:0000313" key="2">
    <source>
        <dbReference type="Proteomes" id="UP000015105"/>
    </source>
</evidence>
<evidence type="ECO:0000313" key="1">
    <source>
        <dbReference type="EnsemblPlants" id="AET6Gv20783500.2"/>
    </source>
</evidence>
<reference evidence="2" key="2">
    <citation type="journal article" date="2017" name="Nat. Plants">
        <title>The Aegilops tauschii genome reveals multiple impacts of transposons.</title>
        <authorList>
            <person name="Zhao G."/>
            <person name="Zou C."/>
            <person name="Li K."/>
            <person name="Wang K."/>
            <person name="Li T."/>
            <person name="Gao L."/>
            <person name="Zhang X."/>
            <person name="Wang H."/>
            <person name="Yang Z."/>
            <person name="Liu X."/>
            <person name="Jiang W."/>
            <person name="Mao L."/>
            <person name="Kong X."/>
            <person name="Jiao Y."/>
            <person name="Jia J."/>
        </authorList>
    </citation>
    <scope>NUCLEOTIDE SEQUENCE [LARGE SCALE GENOMIC DNA]</scope>
    <source>
        <strain evidence="2">cv. AL8/78</strain>
    </source>
</reference>
<accession>A0A453PMR5</accession>
<protein>
    <submittedName>
        <fullName evidence="1">Uncharacterized protein</fullName>
    </submittedName>
</protein>
<proteinExistence type="predicted"/>
<reference evidence="1" key="4">
    <citation type="submission" date="2019-03" db="UniProtKB">
        <authorList>
            <consortium name="EnsemblPlants"/>
        </authorList>
    </citation>
    <scope>IDENTIFICATION</scope>
</reference>
<reference evidence="1" key="3">
    <citation type="journal article" date="2017" name="Nature">
        <title>Genome sequence of the progenitor of the wheat D genome Aegilops tauschii.</title>
        <authorList>
            <person name="Luo M.C."/>
            <person name="Gu Y.Q."/>
            <person name="Puiu D."/>
            <person name="Wang H."/>
            <person name="Twardziok S.O."/>
            <person name="Deal K.R."/>
            <person name="Huo N."/>
            <person name="Zhu T."/>
            <person name="Wang L."/>
            <person name="Wang Y."/>
            <person name="McGuire P.E."/>
            <person name="Liu S."/>
            <person name="Long H."/>
            <person name="Ramasamy R.K."/>
            <person name="Rodriguez J.C."/>
            <person name="Van S.L."/>
            <person name="Yuan L."/>
            <person name="Wang Z."/>
            <person name="Xia Z."/>
            <person name="Xiao L."/>
            <person name="Anderson O.D."/>
            <person name="Ouyang S."/>
            <person name="Liang Y."/>
            <person name="Zimin A.V."/>
            <person name="Pertea G."/>
            <person name="Qi P."/>
            <person name="Bennetzen J.L."/>
            <person name="Dai X."/>
            <person name="Dawson M.W."/>
            <person name="Muller H.G."/>
            <person name="Kugler K."/>
            <person name="Rivarola-Duarte L."/>
            <person name="Spannagl M."/>
            <person name="Mayer K.F.X."/>
            <person name="Lu F.H."/>
            <person name="Bevan M.W."/>
            <person name="Leroy P."/>
            <person name="Li P."/>
            <person name="You F.M."/>
            <person name="Sun Q."/>
            <person name="Liu Z."/>
            <person name="Lyons E."/>
            <person name="Wicker T."/>
            <person name="Salzberg S.L."/>
            <person name="Devos K.M."/>
            <person name="Dvorak J."/>
        </authorList>
    </citation>
    <scope>NUCLEOTIDE SEQUENCE [LARGE SCALE GENOMIC DNA]</scope>
    <source>
        <strain evidence="1">cv. AL8/78</strain>
    </source>
</reference>
<reference evidence="1" key="5">
    <citation type="journal article" date="2021" name="G3 (Bethesda)">
        <title>Aegilops tauschii genome assembly Aet v5.0 features greater sequence contiguity and improved annotation.</title>
        <authorList>
            <person name="Wang L."/>
            <person name="Zhu T."/>
            <person name="Rodriguez J.C."/>
            <person name="Deal K.R."/>
            <person name="Dubcovsky J."/>
            <person name="McGuire P.E."/>
            <person name="Lux T."/>
            <person name="Spannagl M."/>
            <person name="Mayer K.F.X."/>
            <person name="Baldrich P."/>
            <person name="Meyers B.C."/>
            <person name="Huo N."/>
            <person name="Gu Y.Q."/>
            <person name="Zhou H."/>
            <person name="Devos K.M."/>
            <person name="Bennetzen J.L."/>
            <person name="Unver T."/>
            <person name="Budak H."/>
            <person name="Gulick P.J."/>
            <person name="Galiba G."/>
            <person name="Kalapos B."/>
            <person name="Nelson D.R."/>
            <person name="Li P."/>
            <person name="You F.M."/>
            <person name="Luo M.C."/>
            <person name="Dvorak J."/>
        </authorList>
    </citation>
    <scope>NUCLEOTIDE SEQUENCE [LARGE SCALE GENOMIC DNA]</scope>
    <source>
        <strain evidence="1">cv. AL8/78</strain>
    </source>
</reference>
<dbReference type="EnsemblPlants" id="AET6Gv20783500.2">
    <property type="protein sequence ID" value="AET6Gv20783500.2"/>
    <property type="gene ID" value="AET6Gv20783500"/>
</dbReference>